<sequence length="191" mass="19333">MTDVDAPVANPDPGERRHPALVAAAIALPAALIVGVIVAAVLAGRVPATEPVALGPVPAPAAGGPQCTALLPALPNDLGPYSNAELAAPAPKATKAWQQSGGNDPIVLRCGLDRPLEFNKASALQVVDGVEWFEVAGSDGMKSSTYFAVDRGTYIGLTVPDGSGPTPLQSVSDAITQVIPQQPIDPGPLPN</sequence>
<accession>A0A5A7SGC3</accession>
<keyword evidence="1" id="KW-1133">Transmembrane helix</keyword>
<evidence type="ECO:0000313" key="2">
    <source>
        <dbReference type="EMBL" id="KAA0024242.1"/>
    </source>
</evidence>
<keyword evidence="3" id="KW-1185">Reference proteome</keyword>
<dbReference type="Pfam" id="PF12028">
    <property type="entry name" value="DUF3515"/>
    <property type="match status" value="1"/>
</dbReference>
<reference evidence="2 3" key="1">
    <citation type="submission" date="2019-07" db="EMBL/GenBank/DDBJ databases">
        <title>Rhodococcus cavernicolus sp. nov., isolated from a cave.</title>
        <authorList>
            <person name="Lee S.D."/>
        </authorList>
    </citation>
    <scope>NUCLEOTIDE SEQUENCE [LARGE SCALE GENOMIC DNA]</scope>
    <source>
        <strain evidence="2 3">C1-24</strain>
    </source>
</reference>
<dbReference type="RefSeq" id="WP_149429403.1">
    <property type="nucleotide sequence ID" value="NZ_VLNY01000002.1"/>
</dbReference>
<dbReference type="OrthoDB" id="4422435at2"/>
<organism evidence="2 3">
    <name type="scientific">Antrihabitans cavernicola</name>
    <dbReference type="NCBI Taxonomy" id="2495913"/>
    <lineage>
        <taxon>Bacteria</taxon>
        <taxon>Bacillati</taxon>
        <taxon>Actinomycetota</taxon>
        <taxon>Actinomycetes</taxon>
        <taxon>Mycobacteriales</taxon>
        <taxon>Nocardiaceae</taxon>
        <taxon>Antrihabitans</taxon>
    </lineage>
</organism>
<dbReference type="AlphaFoldDB" id="A0A5A7SGC3"/>
<keyword evidence="1" id="KW-0472">Membrane</keyword>
<keyword evidence="1" id="KW-0812">Transmembrane</keyword>
<comment type="caution">
    <text evidence="2">The sequence shown here is derived from an EMBL/GenBank/DDBJ whole genome shotgun (WGS) entry which is preliminary data.</text>
</comment>
<proteinExistence type="predicted"/>
<dbReference type="Proteomes" id="UP000322244">
    <property type="component" value="Unassembled WGS sequence"/>
</dbReference>
<protein>
    <submittedName>
        <fullName evidence="2">DUF3515 domain-containing protein</fullName>
    </submittedName>
</protein>
<feature type="transmembrane region" description="Helical" evidence="1">
    <location>
        <begin position="20"/>
        <end position="43"/>
    </location>
</feature>
<evidence type="ECO:0000313" key="3">
    <source>
        <dbReference type="Proteomes" id="UP000322244"/>
    </source>
</evidence>
<dbReference type="EMBL" id="VLNY01000002">
    <property type="protein sequence ID" value="KAA0024242.1"/>
    <property type="molecule type" value="Genomic_DNA"/>
</dbReference>
<evidence type="ECO:0000256" key="1">
    <source>
        <dbReference type="SAM" id="Phobius"/>
    </source>
</evidence>
<dbReference type="InterPro" id="IPR021903">
    <property type="entry name" value="DUF3515"/>
</dbReference>
<gene>
    <name evidence="2" type="ORF">FOY51_06815</name>
</gene>
<name>A0A5A7SGC3_9NOCA</name>